<dbReference type="GO" id="GO:0004664">
    <property type="term" value="F:prephenate dehydratase activity"/>
    <property type="evidence" value="ECO:0007669"/>
    <property type="project" value="UniProtKB-EC"/>
</dbReference>
<keyword evidence="6" id="KW-0456">Lyase</keyword>
<dbReference type="Pfam" id="PF00800">
    <property type="entry name" value="PDT"/>
    <property type="match status" value="1"/>
</dbReference>
<name>A0A9P5P1M1_GYMJU</name>
<protein>
    <recommendedName>
        <fullName evidence="2">prephenate dehydratase</fullName>
        <ecNumber evidence="2">4.2.1.51</ecNumber>
    </recommendedName>
</protein>
<dbReference type="Proteomes" id="UP000724874">
    <property type="component" value="Unassembled WGS sequence"/>
</dbReference>
<sequence>MRKRCQNLIASHGLTMSDEKLTVAVLGPLGTYTHEAAFKEFGHGASYEEQNSITDVFDALSPQIPFGVVPQENSIFGAVIETYDALREPHRTFIRGEITLKVEHCLLVRKGVKLGEIKRIMSHEQALGQCRDFIARNLPTAYTVKTPSTAAAAKALLRSPPDCAAICSTICATLLEGLEILLTNIQNEQSNFTRFLVIAHSQHTSIPSVLRDKFQTKGLIVLSTLNRSSSEMDTSVSLDIMKYLKLLDLFVTRIDRRPSPSVVPFGSIYFVEVQRCSNRGRHSDEKVLEGWTEDVEDSVSRVNSSGGKANVIGIW</sequence>
<evidence type="ECO:0000256" key="3">
    <source>
        <dbReference type="ARBA" id="ARBA00022605"/>
    </source>
</evidence>
<dbReference type="Gene3D" id="3.40.190.10">
    <property type="entry name" value="Periplasmic binding protein-like II"/>
    <property type="match status" value="2"/>
</dbReference>
<evidence type="ECO:0000313" key="9">
    <source>
        <dbReference type="Proteomes" id="UP000724874"/>
    </source>
</evidence>
<dbReference type="PANTHER" id="PTHR21022:SF19">
    <property type="entry name" value="PREPHENATE DEHYDRATASE-RELATED"/>
    <property type="match status" value="1"/>
</dbReference>
<proteinExistence type="predicted"/>
<evidence type="ECO:0000313" key="8">
    <source>
        <dbReference type="EMBL" id="KAF8912756.1"/>
    </source>
</evidence>
<dbReference type="OrthoDB" id="983542at2759"/>
<dbReference type="GO" id="GO:0005737">
    <property type="term" value="C:cytoplasm"/>
    <property type="evidence" value="ECO:0007669"/>
    <property type="project" value="TreeGrafter"/>
</dbReference>
<accession>A0A9P5P1M1</accession>
<dbReference type="EC" id="4.2.1.51" evidence="2"/>
<evidence type="ECO:0000256" key="5">
    <source>
        <dbReference type="ARBA" id="ARBA00023222"/>
    </source>
</evidence>
<dbReference type="GO" id="GO:0009094">
    <property type="term" value="P:L-phenylalanine biosynthetic process"/>
    <property type="evidence" value="ECO:0007669"/>
    <property type="project" value="UniProtKB-KW"/>
</dbReference>
<keyword evidence="5" id="KW-0584">Phenylalanine biosynthesis</keyword>
<dbReference type="PANTHER" id="PTHR21022">
    <property type="entry name" value="PREPHENATE DEHYDRATASE P PROTEIN"/>
    <property type="match status" value="1"/>
</dbReference>
<dbReference type="SUPFAM" id="SSF53850">
    <property type="entry name" value="Periplasmic binding protein-like II"/>
    <property type="match status" value="1"/>
</dbReference>
<evidence type="ECO:0000259" key="7">
    <source>
        <dbReference type="PROSITE" id="PS51171"/>
    </source>
</evidence>
<keyword evidence="3" id="KW-0028">Amino-acid biosynthesis</keyword>
<evidence type="ECO:0000256" key="1">
    <source>
        <dbReference type="ARBA" id="ARBA00004741"/>
    </source>
</evidence>
<dbReference type="PROSITE" id="PS51171">
    <property type="entry name" value="PREPHENATE_DEHYDR_3"/>
    <property type="match status" value="1"/>
</dbReference>
<dbReference type="CDD" id="cd13532">
    <property type="entry name" value="PBP2_PDT_like"/>
    <property type="match status" value="1"/>
</dbReference>
<feature type="domain" description="Prephenate dehydratase" evidence="7">
    <location>
        <begin position="22"/>
        <end position="200"/>
    </location>
</feature>
<dbReference type="InterPro" id="IPR001086">
    <property type="entry name" value="Preph_deHydtase"/>
</dbReference>
<dbReference type="AlphaFoldDB" id="A0A9P5P1M1"/>
<reference evidence="8" key="1">
    <citation type="submission" date="2020-11" db="EMBL/GenBank/DDBJ databases">
        <authorList>
            <consortium name="DOE Joint Genome Institute"/>
            <person name="Ahrendt S."/>
            <person name="Riley R."/>
            <person name="Andreopoulos W."/>
            <person name="LaButti K."/>
            <person name="Pangilinan J."/>
            <person name="Ruiz-duenas F.J."/>
            <person name="Barrasa J.M."/>
            <person name="Sanchez-Garcia M."/>
            <person name="Camarero S."/>
            <person name="Miyauchi S."/>
            <person name="Serrano A."/>
            <person name="Linde D."/>
            <person name="Babiker R."/>
            <person name="Drula E."/>
            <person name="Ayuso-Fernandez I."/>
            <person name="Pacheco R."/>
            <person name="Padilla G."/>
            <person name="Ferreira P."/>
            <person name="Barriuso J."/>
            <person name="Kellner H."/>
            <person name="Castanera R."/>
            <person name="Alfaro M."/>
            <person name="Ramirez L."/>
            <person name="Pisabarro A.G."/>
            <person name="Kuo A."/>
            <person name="Tritt A."/>
            <person name="Lipzen A."/>
            <person name="He G."/>
            <person name="Yan M."/>
            <person name="Ng V."/>
            <person name="Cullen D."/>
            <person name="Martin F."/>
            <person name="Rosso M.-N."/>
            <person name="Henrissat B."/>
            <person name="Hibbett D."/>
            <person name="Martinez A.T."/>
            <person name="Grigoriev I.V."/>
        </authorList>
    </citation>
    <scope>NUCLEOTIDE SEQUENCE</scope>
    <source>
        <strain evidence="8">AH 44721</strain>
    </source>
</reference>
<evidence type="ECO:0000256" key="4">
    <source>
        <dbReference type="ARBA" id="ARBA00023141"/>
    </source>
</evidence>
<gene>
    <name evidence="8" type="ORF">CPB84DRAFT_1759414</name>
</gene>
<keyword evidence="4" id="KW-0057">Aromatic amino acid biosynthesis</keyword>
<dbReference type="PIRSF" id="PIRSF001500">
    <property type="entry name" value="Chor_mut_pdt_Ppr"/>
    <property type="match status" value="1"/>
</dbReference>
<keyword evidence="9" id="KW-1185">Reference proteome</keyword>
<dbReference type="InterPro" id="IPR008242">
    <property type="entry name" value="Chor_mutase/pphenate_deHydtase"/>
</dbReference>
<evidence type="ECO:0000256" key="2">
    <source>
        <dbReference type="ARBA" id="ARBA00013147"/>
    </source>
</evidence>
<dbReference type="EMBL" id="JADNYJ010000002">
    <property type="protein sequence ID" value="KAF8912756.1"/>
    <property type="molecule type" value="Genomic_DNA"/>
</dbReference>
<comment type="caution">
    <text evidence="8">The sequence shown here is derived from an EMBL/GenBank/DDBJ whole genome shotgun (WGS) entry which is preliminary data.</text>
</comment>
<organism evidence="8 9">
    <name type="scientific">Gymnopilus junonius</name>
    <name type="common">Spectacular rustgill mushroom</name>
    <name type="synonym">Gymnopilus spectabilis subsp. junonius</name>
    <dbReference type="NCBI Taxonomy" id="109634"/>
    <lineage>
        <taxon>Eukaryota</taxon>
        <taxon>Fungi</taxon>
        <taxon>Dikarya</taxon>
        <taxon>Basidiomycota</taxon>
        <taxon>Agaricomycotina</taxon>
        <taxon>Agaricomycetes</taxon>
        <taxon>Agaricomycetidae</taxon>
        <taxon>Agaricales</taxon>
        <taxon>Agaricineae</taxon>
        <taxon>Hymenogastraceae</taxon>
        <taxon>Gymnopilus</taxon>
    </lineage>
</organism>
<evidence type="ECO:0000256" key="6">
    <source>
        <dbReference type="ARBA" id="ARBA00023239"/>
    </source>
</evidence>
<comment type="pathway">
    <text evidence="1">Amino-acid biosynthesis; L-phenylalanine biosynthesis; phenylpyruvate from prephenate: step 1/1.</text>
</comment>